<dbReference type="RefSeq" id="WP_187761296.1">
    <property type="nucleotide sequence ID" value="NZ_JANQBJ010000010.1"/>
</dbReference>
<reference evidence="6 7" key="1">
    <citation type="submission" date="2020-09" db="EMBL/GenBank/DDBJ databases">
        <title>Sphingomonas sp., a new species isolated from pork steak.</title>
        <authorList>
            <person name="Heidler von Heilborn D."/>
        </authorList>
    </citation>
    <scope>NUCLEOTIDE SEQUENCE [LARGE SCALE GENOMIC DNA]</scope>
    <source>
        <strain evidence="7">S8-3T</strain>
    </source>
</reference>
<dbReference type="Pfam" id="PF03466">
    <property type="entry name" value="LysR_substrate"/>
    <property type="match status" value="1"/>
</dbReference>
<dbReference type="GO" id="GO:0003700">
    <property type="term" value="F:DNA-binding transcription factor activity"/>
    <property type="evidence" value="ECO:0007669"/>
    <property type="project" value="InterPro"/>
</dbReference>
<dbReference type="Gene3D" id="1.10.10.10">
    <property type="entry name" value="Winged helix-like DNA-binding domain superfamily/Winged helix DNA-binding domain"/>
    <property type="match status" value="1"/>
</dbReference>
<evidence type="ECO:0000256" key="4">
    <source>
        <dbReference type="ARBA" id="ARBA00023163"/>
    </source>
</evidence>
<dbReference type="CDD" id="cd08432">
    <property type="entry name" value="PBP2_GcdR_TrpI_HvrB_AmpR_like"/>
    <property type="match status" value="1"/>
</dbReference>
<evidence type="ECO:0000313" key="7">
    <source>
        <dbReference type="Proteomes" id="UP000516148"/>
    </source>
</evidence>
<dbReference type="EMBL" id="CP061038">
    <property type="protein sequence ID" value="QNQ08970.1"/>
    <property type="molecule type" value="Genomic_DNA"/>
</dbReference>
<dbReference type="GO" id="GO:0006351">
    <property type="term" value="P:DNA-templated transcription"/>
    <property type="evidence" value="ECO:0007669"/>
    <property type="project" value="TreeGrafter"/>
</dbReference>
<evidence type="ECO:0000259" key="5">
    <source>
        <dbReference type="PROSITE" id="PS50931"/>
    </source>
</evidence>
<dbReference type="Proteomes" id="UP000516148">
    <property type="component" value="Chromosome"/>
</dbReference>
<name>A0A7H0LH17_9SPHN</name>
<sequence>MRLPALNGLRTFDAVARHLSMKHAAAELCVTPSAVSQQLRGLEEELGVSLFRRANRALYLSDAGQSLLPAIRNAFRLMTEATDRVRNGADSGMLTVSVTPFFAETWLVPRLGDFQARHPAIDLRVMATTALANLAAGEADVAIRHGLGSYRDMISDLLIAPMVVPVASPDLVIRLGSPGEAVDLLDWPKVHGADRGGWPLWFRHHGLIATARGASFDDVGLLRTAILSGQGAGLLPAALAEPDIRDGRLVGLADPVLLDGLAYYLVTPSAADLRPSVMAFRHWLLEQVQGLEEA</sequence>
<dbReference type="Gene3D" id="3.40.190.10">
    <property type="entry name" value="Periplasmic binding protein-like II"/>
    <property type="match status" value="2"/>
</dbReference>
<dbReference type="PANTHER" id="PTHR30537">
    <property type="entry name" value="HTH-TYPE TRANSCRIPTIONAL REGULATOR"/>
    <property type="match status" value="1"/>
</dbReference>
<dbReference type="FunFam" id="1.10.10.10:FF:000038">
    <property type="entry name" value="Glycine cleavage system transcriptional activator"/>
    <property type="match status" value="1"/>
</dbReference>
<keyword evidence="4" id="KW-0804">Transcription</keyword>
<dbReference type="SUPFAM" id="SSF46785">
    <property type="entry name" value="Winged helix' DNA-binding domain"/>
    <property type="match status" value="1"/>
</dbReference>
<keyword evidence="3" id="KW-0238">DNA-binding</keyword>
<dbReference type="InterPro" id="IPR005119">
    <property type="entry name" value="LysR_subst-bd"/>
</dbReference>
<dbReference type="InterPro" id="IPR036388">
    <property type="entry name" value="WH-like_DNA-bd_sf"/>
</dbReference>
<dbReference type="PROSITE" id="PS50931">
    <property type="entry name" value="HTH_LYSR"/>
    <property type="match status" value="1"/>
</dbReference>
<evidence type="ECO:0000313" key="6">
    <source>
        <dbReference type="EMBL" id="QNQ08970.1"/>
    </source>
</evidence>
<dbReference type="GO" id="GO:0043565">
    <property type="term" value="F:sequence-specific DNA binding"/>
    <property type="evidence" value="ECO:0007669"/>
    <property type="project" value="TreeGrafter"/>
</dbReference>
<gene>
    <name evidence="6" type="ORF">H3Z74_20075</name>
</gene>
<dbReference type="Pfam" id="PF00126">
    <property type="entry name" value="HTH_1"/>
    <property type="match status" value="1"/>
</dbReference>
<dbReference type="AlphaFoldDB" id="A0A7H0LH17"/>
<evidence type="ECO:0000256" key="2">
    <source>
        <dbReference type="ARBA" id="ARBA00023015"/>
    </source>
</evidence>
<dbReference type="InterPro" id="IPR000847">
    <property type="entry name" value="LysR_HTH_N"/>
</dbReference>
<dbReference type="InterPro" id="IPR058163">
    <property type="entry name" value="LysR-type_TF_proteobact-type"/>
</dbReference>
<dbReference type="InterPro" id="IPR036390">
    <property type="entry name" value="WH_DNA-bd_sf"/>
</dbReference>
<dbReference type="SUPFAM" id="SSF53850">
    <property type="entry name" value="Periplasmic binding protein-like II"/>
    <property type="match status" value="1"/>
</dbReference>
<dbReference type="KEGG" id="spap:H3Z74_20075"/>
<feature type="domain" description="HTH lysR-type" evidence="5">
    <location>
        <begin position="4"/>
        <end position="61"/>
    </location>
</feature>
<dbReference type="PANTHER" id="PTHR30537:SF26">
    <property type="entry name" value="GLYCINE CLEAVAGE SYSTEM TRANSCRIPTIONAL ACTIVATOR"/>
    <property type="match status" value="1"/>
</dbReference>
<evidence type="ECO:0000256" key="1">
    <source>
        <dbReference type="ARBA" id="ARBA00009437"/>
    </source>
</evidence>
<proteinExistence type="inferred from homology"/>
<evidence type="ECO:0000256" key="3">
    <source>
        <dbReference type="ARBA" id="ARBA00023125"/>
    </source>
</evidence>
<keyword evidence="7" id="KW-1185">Reference proteome</keyword>
<keyword evidence="2" id="KW-0805">Transcription regulation</keyword>
<accession>A0A7H0LH17</accession>
<comment type="similarity">
    <text evidence="1">Belongs to the LysR transcriptional regulatory family.</text>
</comment>
<dbReference type="PRINTS" id="PR00039">
    <property type="entry name" value="HTHLYSR"/>
</dbReference>
<protein>
    <submittedName>
        <fullName evidence="6">LysR family transcriptional regulator</fullName>
    </submittedName>
</protein>
<organism evidence="6 7">
    <name type="scientific">Sphingomonas alpina</name>
    <dbReference type="NCBI Taxonomy" id="653931"/>
    <lineage>
        <taxon>Bacteria</taxon>
        <taxon>Pseudomonadati</taxon>
        <taxon>Pseudomonadota</taxon>
        <taxon>Alphaproteobacteria</taxon>
        <taxon>Sphingomonadales</taxon>
        <taxon>Sphingomonadaceae</taxon>
        <taxon>Sphingomonas</taxon>
    </lineage>
</organism>